<evidence type="ECO:0000313" key="2">
    <source>
        <dbReference type="Proteomes" id="UP000694888"/>
    </source>
</evidence>
<sequence length="503" mass="56534">MSVLQSCVGLLNYEPEYCSVVIDVKESLGVDSVEEVLSLDSSASYYFHAPTSPYKPVVLSYCGVPGRPKSYDNAIDVNMDQNQNLQIKNLGAWQFSWLTMECKNSGSRSCSHTTCADHSLGIVEGQCMYLTFVSVWLTHPPYALMSEQDLLDVTAHLTCAIGQMKGIKDVQVDEIVSVDHIPNMRVVEKSKNSFFSVEDTFFRIDMNLSFTAPFWYNFNNDLVTVISQYYIEKFGIYGPDMRFPYSAANVANDCEEIPAGFSPESENTTEARVAFLGSDDSEMMARNVVSRLERRMNSKVKMTTISDDQGIEKENRSDANTEWNQTPNPENDILKNLKSTDKVYSRSPIEVSVTKNDNTNADVKSEALQPTMGGLEEVFMTTTSASRNKREINPELLASNLSSDFPEPTDPPKPCKSGKYHHVDDPRYPYFVVSWNVYKPRQWAQEFIPVKLTTNGSDPRYVKCMARLGNSSASLSRLSPFVLALVLVACNFLMTQMTQEKLC</sequence>
<dbReference type="Proteomes" id="UP000694888">
    <property type="component" value="Unplaced"/>
</dbReference>
<feature type="region of interest" description="Disordered" evidence="1">
    <location>
        <begin position="315"/>
        <end position="334"/>
    </location>
</feature>
<reference evidence="3" key="1">
    <citation type="submission" date="2025-08" db="UniProtKB">
        <authorList>
            <consortium name="RefSeq"/>
        </authorList>
    </citation>
    <scope>IDENTIFICATION</scope>
</reference>
<evidence type="ECO:0000313" key="3">
    <source>
        <dbReference type="RefSeq" id="XP_035825149.1"/>
    </source>
</evidence>
<feature type="region of interest" description="Disordered" evidence="1">
    <location>
        <begin position="400"/>
        <end position="419"/>
    </location>
</feature>
<dbReference type="RefSeq" id="XP_035825149.1">
    <property type="nucleotide sequence ID" value="XM_035969256.1"/>
</dbReference>
<keyword evidence="2" id="KW-1185">Reference proteome</keyword>
<dbReference type="GeneID" id="118477538"/>
<organism evidence="2 3">
    <name type="scientific">Aplysia californica</name>
    <name type="common">California sea hare</name>
    <dbReference type="NCBI Taxonomy" id="6500"/>
    <lineage>
        <taxon>Eukaryota</taxon>
        <taxon>Metazoa</taxon>
        <taxon>Spiralia</taxon>
        <taxon>Lophotrochozoa</taxon>
        <taxon>Mollusca</taxon>
        <taxon>Gastropoda</taxon>
        <taxon>Heterobranchia</taxon>
        <taxon>Euthyneura</taxon>
        <taxon>Tectipleura</taxon>
        <taxon>Aplysiida</taxon>
        <taxon>Aplysioidea</taxon>
        <taxon>Aplysiidae</taxon>
        <taxon>Aplysia</taxon>
    </lineage>
</organism>
<feature type="compositionally biased region" description="Polar residues" evidence="1">
    <location>
        <begin position="320"/>
        <end position="329"/>
    </location>
</feature>
<protein>
    <submittedName>
        <fullName evidence="3">Uncharacterized protein LOC118477538</fullName>
    </submittedName>
</protein>
<name>A0ABM1VRV7_APLCA</name>
<evidence type="ECO:0000256" key="1">
    <source>
        <dbReference type="SAM" id="MobiDB-lite"/>
    </source>
</evidence>
<gene>
    <name evidence="3" type="primary">LOC118477538</name>
</gene>
<proteinExistence type="predicted"/>
<accession>A0ABM1VRV7</accession>